<evidence type="ECO:0000313" key="7">
    <source>
        <dbReference type="Proteomes" id="UP000374630"/>
    </source>
</evidence>
<dbReference type="RefSeq" id="WP_150354412.1">
    <property type="nucleotide sequence ID" value="NZ_RZNZ01000006.1"/>
</dbReference>
<dbReference type="OrthoDB" id="3252838at2"/>
<evidence type="ECO:0000313" key="5">
    <source>
        <dbReference type="EMBL" id="KAA8822788.1"/>
    </source>
</evidence>
<dbReference type="InterPro" id="IPR033756">
    <property type="entry name" value="YlxH/NBP35"/>
</dbReference>
<organism evidence="5 6">
    <name type="scientific">Bifidobacterium vespertilionis</name>
    <dbReference type="NCBI Taxonomy" id="2562524"/>
    <lineage>
        <taxon>Bacteria</taxon>
        <taxon>Bacillati</taxon>
        <taxon>Actinomycetota</taxon>
        <taxon>Actinomycetes</taxon>
        <taxon>Bifidobacteriales</taxon>
        <taxon>Bifidobacteriaceae</taxon>
        <taxon>Bifidobacterium</taxon>
    </lineage>
</organism>
<dbReference type="AlphaFoldDB" id="A0A5J5DVW0"/>
<dbReference type="SUPFAM" id="SSF52540">
    <property type="entry name" value="P-loop containing nucleoside triphosphate hydrolases"/>
    <property type="match status" value="1"/>
</dbReference>
<dbReference type="InterPro" id="IPR027417">
    <property type="entry name" value="P-loop_NTPase"/>
</dbReference>
<keyword evidence="7" id="KW-1185">Reference proteome</keyword>
<name>A0A5J5DVW0_9BIFI</name>
<feature type="compositionally biased region" description="Low complexity" evidence="3">
    <location>
        <begin position="1"/>
        <end position="19"/>
    </location>
</feature>
<dbReference type="PANTHER" id="PTHR43384">
    <property type="entry name" value="SEPTUM SITE-DETERMINING PROTEIN MIND HOMOLOG, CHLOROPLASTIC-RELATED"/>
    <property type="match status" value="1"/>
</dbReference>
<protein>
    <submittedName>
        <fullName evidence="5">Uncharacterized protein</fullName>
    </submittedName>
</protein>
<evidence type="ECO:0000313" key="6">
    <source>
        <dbReference type="Proteomes" id="UP000345527"/>
    </source>
</evidence>
<keyword evidence="1" id="KW-0547">Nucleotide-binding</keyword>
<dbReference type="GO" id="GO:0005524">
    <property type="term" value="F:ATP binding"/>
    <property type="evidence" value="ECO:0007669"/>
    <property type="project" value="UniProtKB-KW"/>
</dbReference>
<dbReference type="GO" id="GO:0051782">
    <property type="term" value="P:negative regulation of cell division"/>
    <property type="evidence" value="ECO:0007669"/>
    <property type="project" value="TreeGrafter"/>
</dbReference>
<proteinExistence type="predicted"/>
<dbReference type="Proteomes" id="UP000345527">
    <property type="component" value="Unassembled WGS sequence"/>
</dbReference>
<evidence type="ECO:0000256" key="3">
    <source>
        <dbReference type="SAM" id="MobiDB-lite"/>
    </source>
</evidence>
<feature type="region of interest" description="Disordered" evidence="3">
    <location>
        <begin position="1"/>
        <end position="81"/>
    </location>
</feature>
<sequence length="344" mass="36245">MNTQYTQYGQQPQPSDSPSIPKPPTRYYPSSGASQTSRGAAQPGLQPVANPVAPSAATGRSSGPRHSAAVRPPMRLADANPARLPETAIDTADDGNIILCLSASGGVGLSVCASMLALALSERGHACALMDADRTRGGLDVLLGLEREQGMRMSDVEAPLGRLEGDALRQELPKWGNVSVLAADPWNGEPAQWWELEAAVAALSQVHDLVVVDGGDGRGLEQVPSLARAAILLVVEMSVLGLARARTLIGGIGGPVRTGDTAGPLWLLGVHPRGMPRRAPRLDAGQAEAYLHHRVEDAIEPKPSLCAALLDGMGVERIPREYRKTYDALAELVERETGHARGTA</sequence>
<dbReference type="Pfam" id="PF10609">
    <property type="entry name" value="ParA"/>
    <property type="match status" value="1"/>
</dbReference>
<dbReference type="InterPro" id="IPR050625">
    <property type="entry name" value="ParA/MinD_ATPase"/>
</dbReference>
<dbReference type="GO" id="GO:0016887">
    <property type="term" value="F:ATP hydrolysis activity"/>
    <property type="evidence" value="ECO:0007669"/>
    <property type="project" value="TreeGrafter"/>
</dbReference>
<accession>A0A5J5DVW0</accession>
<dbReference type="GO" id="GO:0009898">
    <property type="term" value="C:cytoplasmic side of plasma membrane"/>
    <property type="evidence" value="ECO:0007669"/>
    <property type="project" value="TreeGrafter"/>
</dbReference>
<dbReference type="Proteomes" id="UP000374630">
    <property type="component" value="Unassembled WGS sequence"/>
</dbReference>
<evidence type="ECO:0000256" key="2">
    <source>
        <dbReference type="ARBA" id="ARBA00022840"/>
    </source>
</evidence>
<comment type="caution">
    <text evidence="5">The sequence shown here is derived from an EMBL/GenBank/DDBJ whole genome shotgun (WGS) entry which is preliminary data.</text>
</comment>
<evidence type="ECO:0000256" key="1">
    <source>
        <dbReference type="ARBA" id="ARBA00022741"/>
    </source>
</evidence>
<keyword evidence="2" id="KW-0067">ATP-binding</keyword>
<reference evidence="6 7" key="1">
    <citation type="journal article" date="2019" name="Syst. Appl. Microbiol.">
        <title>Characterization of Bifidobacterium species in feaces of the Egyptian fruit bat: Description of B. vespertilionis sp. nov. and B. rousetti sp. nov.</title>
        <authorList>
            <person name="Modesto M."/>
            <person name="Satti M."/>
            <person name="Watanabe K."/>
            <person name="Puglisi E."/>
            <person name="Morelli L."/>
            <person name="Huang C.-H."/>
            <person name="Liou J.-S."/>
            <person name="Miyashita M."/>
            <person name="Tamura T."/>
            <person name="Saito S."/>
            <person name="Mori K."/>
            <person name="Huang L."/>
            <person name="Sciavilla P."/>
            <person name="Sandri C."/>
            <person name="Spiezio C."/>
            <person name="Vitali F."/>
            <person name="Cavalieri D."/>
            <person name="Perpetuini G."/>
            <person name="Tofalo R."/>
            <person name="Bonetti A."/>
            <person name="Arita M."/>
            <person name="Mattarelli P."/>
        </authorList>
    </citation>
    <scope>NUCLEOTIDE SEQUENCE [LARGE SCALE GENOMIC DNA]</scope>
    <source>
        <strain evidence="4 7">RST16</strain>
        <strain evidence="5 6">RST8</strain>
    </source>
</reference>
<gene>
    <name evidence="5" type="ORF">EM848_08005</name>
    <name evidence="4" type="ORF">EMO90_05750</name>
</gene>
<dbReference type="EMBL" id="RZOA01000015">
    <property type="protein sequence ID" value="KAA8822788.1"/>
    <property type="molecule type" value="Genomic_DNA"/>
</dbReference>
<evidence type="ECO:0000313" key="4">
    <source>
        <dbReference type="EMBL" id="KAA8820966.1"/>
    </source>
</evidence>
<dbReference type="PANTHER" id="PTHR43384:SF6">
    <property type="entry name" value="SEPTUM SITE-DETERMINING PROTEIN MIND HOMOLOG, CHLOROPLASTIC"/>
    <property type="match status" value="1"/>
</dbReference>
<dbReference type="EMBL" id="RZNZ01000006">
    <property type="protein sequence ID" value="KAA8820966.1"/>
    <property type="molecule type" value="Genomic_DNA"/>
</dbReference>
<dbReference type="Gene3D" id="3.40.50.300">
    <property type="entry name" value="P-loop containing nucleotide triphosphate hydrolases"/>
    <property type="match status" value="1"/>
</dbReference>
<dbReference type="GO" id="GO:0005829">
    <property type="term" value="C:cytosol"/>
    <property type="evidence" value="ECO:0007669"/>
    <property type="project" value="TreeGrafter"/>
</dbReference>